<evidence type="ECO:0000256" key="1">
    <source>
        <dbReference type="SAM" id="MobiDB-lite"/>
    </source>
</evidence>
<proteinExistence type="predicted"/>
<gene>
    <name evidence="2" type="ORF">HMPREF9440_02435</name>
</gene>
<dbReference type="AlphaFoldDB" id="H3KI34"/>
<dbReference type="Proteomes" id="UP000004956">
    <property type="component" value="Unassembled WGS sequence"/>
</dbReference>
<name>H3KI34_9BURK</name>
<evidence type="ECO:0000313" key="3">
    <source>
        <dbReference type="Proteomes" id="UP000004956"/>
    </source>
</evidence>
<protein>
    <submittedName>
        <fullName evidence="2">Uncharacterized protein</fullName>
    </submittedName>
</protein>
<dbReference type="PATRIC" id="fig|762967.3.peg.1920"/>
<comment type="caution">
    <text evidence="2">The sequence shown here is derived from an EMBL/GenBank/DDBJ whole genome shotgun (WGS) entry which is preliminary data.</text>
</comment>
<keyword evidence="3" id="KW-1185">Reference proteome</keyword>
<dbReference type="EMBL" id="AFBQ01000371">
    <property type="protein sequence ID" value="EHY30225.1"/>
    <property type="molecule type" value="Genomic_DNA"/>
</dbReference>
<reference evidence="2 3" key="1">
    <citation type="submission" date="2011-11" db="EMBL/GenBank/DDBJ databases">
        <authorList>
            <person name="Weinstock G."/>
            <person name="Sodergren E."/>
            <person name="Clifton S."/>
            <person name="Fulton L."/>
            <person name="Fulton B."/>
            <person name="Courtney L."/>
            <person name="Fronick C."/>
            <person name="Harrison M."/>
            <person name="Strong C."/>
            <person name="Farmer C."/>
            <person name="Delahaunty K."/>
            <person name="Markovic C."/>
            <person name="Hall O."/>
            <person name="Minx P."/>
            <person name="Tomlinson C."/>
            <person name="Mitreva M."/>
            <person name="Hou S."/>
            <person name="Chen J."/>
            <person name="Wollam A."/>
            <person name="Pepin K.H."/>
            <person name="Johnson M."/>
            <person name="Bhonagiri V."/>
            <person name="Zhang X."/>
            <person name="Suruliraj S."/>
            <person name="Warren W."/>
            <person name="Chinwalla A."/>
            <person name="Mardis E.R."/>
            <person name="Wilson R.K."/>
        </authorList>
    </citation>
    <scope>NUCLEOTIDE SEQUENCE [LARGE SCALE GENOMIC DNA]</scope>
    <source>
        <strain evidence="2 3">YIT 11816</strain>
    </source>
</reference>
<organism evidence="2 3">
    <name type="scientific">Sutterella parvirubra YIT 11816</name>
    <dbReference type="NCBI Taxonomy" id="762967"/>
    <lineage>
        <taxon>Bacteria</taxon>
        <taxon>Pseudomonadati</taxon>
        <taxon>Pseudomonadota</taxon>
        <taxon>Betaproteobacteria</taxon>
        <taxon>Burkholderiales</taxon>
        <taxon>Sutterellaceae</taxon>
        <taxon>Sutterella</taxon>
    </lineage>
</organism>
<accession>H3KI34</accession>
<sequence length="71" mass="7069">MRGVEKHALHVGITPVSRPFVDAGGVRAAEVGSSPPRATVRGSGPPSGSRALSDRPSKQDAIGAVSAAALP</sequence>
<evidence type="ECO:0000313" key="2">
    <source>
        <dbReference type="EMBL" id="EHY30225.1"/>
    </source>
</evidence>
<dbReference type="HOGENOM" id="CLU_2738559_0_0_4"/>
<feature type="region of interest" description="Disordered" evidence="1">
    <location>
        <begin position="28"/>
        <end position="71"/>
    </location>
</feature>